<dbReference type="PROSITE" id="PS51482">
    <property type="entry name" value="DEGV"/>
    <property type="match status" value="1"/>
</dbReference>
<dbReference type="InterPro" id="IPR043168">
    <property type="entry name" value="DegV_C"/>
</dbReference>
<protein>
    <recommendedName>
        <fullName evidence="4">DegV family protein</fullName>
    </recommendedName>
</protein>
<dbReference type="GO" id="GO:0008289">
    <property type="term" value="F:lipid binding"/>
    <property type="evidence" value="ECO:0007669"/>
    <property type="project" value="UniProtKB-KW"/>
</dbReference>
<organism evidence="2 3">
    <name type="scientific">Candidatus Thermofonsia Clade 3 bacterium</name>
    <dbReference type="NCBI Taxonomy" id="2364212"/>
    <lineage>
        <taxon>Bacteria</taxon>
        <taxon>Bacillati</taxon>
        <taxon>Chloroflexota</taxon>
        <taxon>Candidatus Thermofontia</taxon>
        <taxon>Candidatus Thermofonsia Clade 3</taxon>
    </lineage>
</organism>
<accession>A0A2M8QG46</accession>
<dbReference type="InterPro" id="IPR003797">
    <property type="entry name" value="DegV"/>
</dbReference>
<dbReference type="SUPFAM" id="SSF82549">
    <property type="entry name" value="DAK1/DegV-like"/>
    <property type="match status" value="1"/>
</dbReference>
<dbReference type="NCBIfam" id="TIGR00762">
    <property type="entry name" value="DegV"/>
    <property type="match status" value="1"/>
</dbReference>
<dbReference type="Gene3D" id="3.30.1180.10">
    <property type="match status" value="1"/>
</dbReference>
<dbReference type="InterPro" id="IPR050270">
    <property type="entry name" value="DegV_domain_contain"/>
</dbReference>
<dbReference type="Gene3D" id="3.40.50.10170">
    <property type="match status" value="1"/>
</dbReference>
<gene>
    <name evidence="2" type="ORF">CUN48_01640</name>
</gene>
<evidence type="ECO:0000313" key="2">
    <source>
        <dbReference type="EMBL" id="PJF48777.1"/>
    </source>
</evidence>
<comment type="caution">
    <text evidence="2">The sequence shown here is derived from an EMBL/GenBank/DDBJ whole genome shotgun (WGS) entry which is preliminary data.</text>
</comment>
<evidence type="ECO:0000256" key="1">
    <source>
        <dbReference type="ARBA" id="ARBA00023121"/>
    </source>
</evidence>
<dbReference type="EMBL" id="PGTN01000006">
    <property type="protein sequence ID" value="PJF48777.1"/>
    <property type="molecule type" value="Genomic_DNA"/>
</dbReference>
<keyword evidence="1" id="KW-0446">Lipid-binding</keyword>
<dbReference type="PANTHER" id="PTHR33434:SF2">
    <property type="entry name" value="FATTY ACID-BINDING PROTEIN TM_1468"/>
    <property type="match status" value="1"/>
</dbReference>
<reference evidence="2 3" key="1">
    <citation type="submission" date="2017-11" db="EMBL/GenBank/DDBJ databases">
        <title>Evolution of Phototrophy in the Chloroflexi Phylum Driven by Horizontal Gene Transfer.</title>
        <authorList>
            <person name="Ward L.M."/>
            <person name="Hemp J."/>
            <person name="Shih P.M."/>
            <person name="Mcglynn S.E."/>
            <person name="Fischer W."/>
        </authorList>
    </citation>
    <scope>NUCLEOTIDE SEQUENCE [LARGE SCALE GENOMIC DNA]</scope>
    <source>
        <strain evidence="2">JP3_7</strain>
    </source>
</reference>
<sequence length="289" mass="31901">MTLCRTPPIRVVTDSAARLPLDWAKAHDVIVLPHYVVLNGQTYREDLDLSDTDLAQQAIRSKSPFAVRAPRIEDFDRVYAALADKRAEVISIHVSSALSETVQNALKAREAYRGRCTIHIVDSRSMALGLNELTRAAVKLAEAGEAGEAIVKHLRGLMQQIYGIFISDDMDYLEHSKRLRPAQAILGAMLGVIPCLSMEDGDLVAVEKVRTAERAIEKVLEFVTEFDDRAQLAVLQLSPQPNDRTRALIEALQTHFTRMKEIPVKSCGATVGHIIGPHGIGVMVYEGKV</sequence>
<evidence type="ECO:0000313" key="3">
    <source>
        <dbReference type="Proteomes" id="UP000230790"/>
    </source>
</evidence>
<name>A0A2M8QG46_9CHLR</name>
<evidence type="ECO:0008006" key="4">
    <source>
        <dbReference type="Google" id="ProtNLM"/>
    </source>
</evidence>
<dbReference type="AlphaFoldDB" id="A0A2M8QG46"/>
<dbReference type="PANTHER" id="PTHR33434">
    <property type="entry name" value="DEGV DOMAIN-CONTAINING PROTEIN DR_1986-RELATED"/>
    <property type="match status" value="1"/>
</dbReference>
<dbReference type="Proteomes" id="UP000230790">
    <property type="component" value="Unassembled WGS sequence"/>
</dbReference>
<dbReference type="Pfam" id="PF02645">
    <property type="entry name" value="DegV"/>
    <property type="match status" value="1"/>
</dbReference>
<proteinExistence type="predicted"/>